<evidence type="ECO:0000313" key="2">
    <source>
        <dbReference type="EMBL" id="TGN79218.1"/>
    </source>
</evidence>
<dbReference type="Gene3D" id="3.40.30.10">
    <property type="entry name" value="Glutaredoxin"/>
    <property type="match status" value="1"/>
</dbReference>
<dbReference type="AlphaFoldDB" id="A0A4Z1D9B9"/>
<feature type="domain" description="Thioredoxin-like fold" evidence="1">
    <location>
        <begin position="46"/>
        <end position="207"/>
    </location>
</feature>
<organism evidence="2 3">
    <name type="scientific">Streptomyces bauhiniae</name>
    <dbReference type="NCBI Taxonomy" id="2340725"/>
    <lineage>
        <taxon>Bacteria</taxon>
        <taxon>Bacillati</taxon>
        <taxon>Actinomycetota</taxon>
        <taxon>Actinomycetes</taxon>
        <taxon>Kitasatosporales</taxon>
        <taxon>Streptomycetaceae</taxon>
        <taxon>Streptomyces</taxon>
    </lineage>
</organism>
<dbReference type="EMBL" id="SRRT01000002">
    <property type="protein sequence ID" value="TGN79218.1"/>
    <property type="molecule type" value="Genomic_DNA"/>
</dbReference>
<dbReference type="InterPro" id="IPR036249">
    <property type="entry name" value="Thioredoxin-like_sf"/>
</dbReference>
<proteinExistence type="predicted"/>
<evidence type="ECO:0000313" key="3">
    <source>
        <dbReference type="Proteomes" id="UP000298159"/>
    </source>
</evidence>
<comment type="caution">
    <text evidence="2">The sequence shown here is derived from an EMBL/GenBank/DDBJ whole genome shotgun (WGS) entry which is preliminary data.</text>
</comment>
<reference evidence="2 3" key="1">
    <citation type="submission" date="2019-04" db="EMBL/GenBank/DDBJ databases">
        <title>Streptomyces sp. nov. Bv016 isolated from bark of Buahinia variegata.</title>
        <authorList>
            <person name="Kanchanasin P."/>
            <person name="Tanasupawat S."/>
            <person name="Yuki M."/>
            <person name="Kudo T."/>
        </authorList>
    </citation>
    <scope>NUCLEOTIDE SEQUENCE [LARGE SCALE GENOMIC DNA]</scope>
    <source>
        <strain evidence="2 3">Bv016</strain>
    </source>
</reference>
<accession>A0A4Z1D9B9</accession>
<name>A0A4Z1D9B9_9ACTN</name>
<dbReference type="SUPFAM" id="SSF52833">
    <property type="entry name" value="Thioredoxin-like"/>
    <property type="match status" value="1"/>
</dbReference>
<protein>
    <recommendedName>
        <fullName evidence="1">Thioredoxin-like fold domain-containing protein</fullName>
    </recommendedName>
</protein>
<gene>
    <name evidence="2" type="ORF">E5083_06095</name>
</gene>
<keyword evidence="3" id="KW-1185">Reference proteome</keyword>
<dbReference type="Pfam" id="PF13462">
    <property type="entry name" value="Thioredoxin_4"/>
    <property type="match status" value="1"/>
</dbReference>
<dbReference type="Proteomes" id="UP000298159">
    <property type="component" value="Unassembled WGS sequence"/>
</dbReference>
<sequence length="230" mass="24893">MSPPLQTAPRATSCRPDRTLFAPFVPYAHLCQARHMTPANTTGNEGTTLYYGDLSAPHVLQVFLEMRDRASARMAKTLLDTIRKGADDGKYAVKFHFAGTMDDTVGGNGDQKALGALAAASDEGQQQFIEYLGALFDNQPFPPAEDKFSQGAVLLSVAGDVDGLRSADFDRKVSDDTYLTWAGESISTFETFGLPGTPAVWYDQENIPVTTVEGEVDTDPQKFLAAIKTS</sequence>
<dbReference type="InterPro" id="IPR012336">
    <property type="entry name" value="Thioredoxin-like_fold"/>
</dbReference>
<evidence type="ECO:0000259" key="1">
    <source>
        <dbReference type="Pfam" id="PF13462"/>
    </source>
</evidence>